<feature type="compositionally biased region" description="Polar residues" evidence="4">
    <location>
        <begin position="1"/>
        <end position="10"/>
    </location>
</feature>
<dbReference type="InterPro" id="IPR036388">
    <property type="entry name" value="WH-like_DNA-bd_sf"/>
</dbReference>
<proteinExistence type="predicted"/>
<dbReference type="SMART" id="SM00418">
    <property type="entry name" value="HTH_ARSR"/>
    <property type="match status" value="1"/>
</dbReference>
<evidence type="ECO:0000256" key="3">
    <source>
        <dbReference type="ARBA" id="ARBA00023163"/>
    </source>
</evidence>
<dbReference type="InterPro" id="IPR011991">
    <property type="entry name" value="ArsR-like_HTH"/>
</dbReference>
<keyword evidence="2" id="KW-0238">DNA-binding</keyword>
<dbReference type="InterPro" id="IPR001845">
    <property type="entry name" value="HTH_ArsR_DNA-bd_dom"/>
</dbReference>
<evidence type="ECO:0000313" key="6">
    <source>
        <dbReference type="EMBL" id="MBF9072093.1"/>
    </source>
</evidence>
<dbReference type="SUPFAM" id="SSF46785">
    <property type="entry name" value="Winged helix' DNA-binding domain"/>
    <property type="match status" value="1"/>
</dbReference>
<sequence>MAQVSTSSEQPAYRHSVPGRPLSDAQVGTAVGVLAMLAEPTRLRLLWALRERELGVTALAEAAGCSPTAASQHLSKLRISGLVDQRADGRARLYRLRGAHLHRLLDEVAAHADHALQGIPPHS</sequence>
<dbReference type="GO" id="GO:0003700">
    <property type="term" value="F:DNA-binding transcription factor activity"/>
    <property type="evidence" value="ECO:0007669"/>
    <property type="project" value="InterPro"/>
</dbReference>
<keyword evidence="3" id="KW-0804">Transcription</keyword>
<dbReference type="PRINTS" id="PR00778">
    <property type="entry name" value="HTHARSR"/>
</dbReference>
<feature type="domain" description="HTH arsR-type" evidence="5">
    <location>
        <begin position="22"/>
        <end position="116"/>
    </location>
</feature>
<dbReference type="PROSITE" id="PS50987">
    <property type="entry name" value="HTH_ARSR_2"/>
    <property type="match status" value="1"/>
</dbReference>
<dbReference type="PANTHER" id="PTHR43132">
    <property type="entry name" value="ARSENICAL RESISTANCE OPERON REPRESSOR ARSR-RELATED"/>
    <property type="match status" value="1"/>
</dbReference>
<dbReference type="Gene3D" id="1.10.10.10">
    <property type="entry name" value="Winged helix-like DNA-binding domain superfamily/Winged helix DNA-binding domain"/>
    <property type="match status" value="1"/>
</dbReference>
<feature type="region of interest" description="Disordered" evidence="4">
    <location>
        <begin position="1"/>
        <end position="22"/>
    </location>
</feature>
<reference evidence="6" key="1">
    <citation type="submission" date="2020-11" db="EMBL/GenBank/DDBJ databases">
        <title>Isolation and identification of active actinomycetes.</title>
        <authorList>
            <person name="Yu B."/>
        </authorList>
    </citation>
    <scope>NUCLEOTIDE SEQUENCE</scope>
    <source>
        <strain evidence="6">NEAU-YB345</strain>
    </source>
</reference>
<dbReference type="CDD" id="cd00090">
    <property type="entry name" value="HTH_ARSR"/>
    <property type="match status" value="1"/>
</dbReference>
<dbReference type="Proteomes" id="UP000657385">
    <property type="component" value="Unassembled WGS sequence"/>
</dbReference>
<dbReference type="NCBIfam" id="NF033788">
    <property type="entry name" value="HTH_metalloreg"/>
    <property type="match status" value="1"/>
</dbReference>
<accession>A0A931FFY4</accession>
<gene>
    <name evidence="6" type="ORF">I2501_29115</name>
</gene>
<dbReference type="Pfam" id="PF01022">
    <property type="entry name" value="HTH_5"/>
    <property type="match status" value="1"/>
</dbReference>
<comment type="caution">
    <text evidence="6">The sequence shown here is derived from an EMBL/GenBank/DDBJ whole genome shotgun (WGS) entry which is preliminary data.</text>
</comment>
<name>A0A931FFY4_9ACTN</name>
<organism evidence="6 7">
    <name type="scientific">Streptacidiphilus fuscans</name>
    <dbReference type="NCBI Taxonomy" id="2789292"/>
    <lineage>
        <taxon>Bacteria</taxon>
        <taxon>Bacillati</taxon>
        <taxon>Actinomycetota</taxon>
        <taxon>Actinomycetes</taxon>
        <taxon>Kitasatosporales</taxon>
        <taxon>Streptomycetaceae</taxon>
        <taxon>Streptacidiphilus</taxon>
    </lineage>
</organism>
<evidence type="ECO:0000256" key="2">
    <source>
        <dbReference type="ARBA" id="ARBA00023125"/>
    </source>
</evidence>
<evidence type="ECO:0000259" key="5">
    <source>
        <dbReference type="PROSITE" id="PS50987"/>
    </source>
</evidence>
<evidence type="ECO:0000256" key="1">
    <source>
        <dbReference type="ARBA" id="ARBA00023015"/>
    </source>
</evidence>
<dbReference type="GO" id="GO:0003677">
    <property type="term" value="F:DNA binding"/>
    <property type="evidence" value="ECO:0007669"/>
    <property type="project" value="UniProtKB-KW"/>
</dbReference>
<keyword evidence="7" id="KW-1185">Reference proteome</keyword>
<dbReference type="InterPro" id="IPR036390">
    <property type="entry name" value="WH_DNA-bd_sf"/>
</dbReference>
<dbReference type="AlphaFoldDB" id="A0A931FFY4"/>
<protein>
    <submittedName>
        <fullName evidence="6">Winged helix-turn-helix transcriptional regulator</fullName>
    </submittedName>
</protein>
<dbReference type="EMBL" id="JADPRT010000014">
    <property type="protein sequence ID" value="MBF9072093.1"/>
    <property type="molecule type" value="Genomic_DNA"/>
</dbReference>
<keyword evidence="1" id="KW-0805">Transcription regulation</keyword>
<evidence type="ECO:0000256" key="4">
    <source>
        <dbReference type="SAM" id="MobiDB-lite"/>
    </source>
</evidence>
<dbReference type="InterPro" id="IPR051011">
    <property type="entry name" value="Metal_resp_trans_reg"/>
</dbReference>
<dbReference type="PANTHER" id="PTHR43132:SF8">
    <property type="entry name" value="HTH-TYPE TRANSCRIPTIONAL REGULATOR KMTR"/>
    <property type="match status" value="1"/>
</dbReference>
<evidence type="ECO:0000313" key="7">
    <source>
        <dbReference type="Proteomes" id="UP000657385"/>
    </source>
</evidence>